<feature type="chain" id="PRO_5013877198" description="Invertebrate defensins family profile domain-containing protein" evidence="1">
    <location>
        <begin position="21"/>
        <end position="76"/>
    </location>
</feature>
<evidence type="ECO:0000313" key="2">
    <source>
        <dbReference type="EMBL" id="SMR55013.1"/>
    </source>
</evidence>
<dbReference type="Proteomes" id="UP000245764">
    <property type="component" value="Chromosome 7"/>
</dbReference>
<gene>
    <name evidence="2" type="ORF">ZT1E4_G7360</name>
</gene>
<dbReference type="EMBL" id="LT854259">
    <property type="protein sequence ID" value="SMR55013.1"/>
    <property type="molecule type" value="Genomic_DNA"/>
</dbReference>
<dbReference type="AlphaFoldDB" id="A0A2H1GN43"/>
<accession>A0A2H1GN43</accession>
<protein>
    <recommendedName>
        <fullName evidence="4">Invertebrate defensins family profile domain-containing protein</fullName>
    </recommendedName>
</protein>
<name>A0A2H1GN43_ZYMTR</name>
<evidence type="ECO:0000313" key="3">
    <source>
        <dbReference type="Proteomes" id="UP000245764"/>
    </source>
</evidence>
<feature type="signal peptide" evidence="1">
    <location>
        <begin position="1"/>
        <end position="20"/>
    </location>
</feature>
<sequence length="76" mass="8339">MKVLTLVTVVFIGLITPAMAVALPLELQVRDGCDYRCQCDNRCASNCGVQGSLCNANYECICRNPPHHVQPPHLVQ</sequence>
<keyword evidence="1" id="KW-0732">Signal</keyword>
<evidence type="ECO:0000256" key="1">
    <source>
        <dbReference type="SAM" id="SignalP"/>
    </source>
</evidence>
<evidence type="ECO:0008006" key="4">
    <source>
        <dbReference type="Google" id="ProtNLM"/>
    </source>
</evidence>
<proteinExistence type="predicted"/>
<organism evidence="2 3">
    <name type="scientific">Zymoseptoria tritici ST99CH_1E4</name>
    <dbReference type="NCBI Taxonomy" id="1276532"/>
    <lineage>
        <taxon>Eukaryota</taxon>
        <taxon>Fungi</taxon>
        <taxon>Dikarya</taxon>
        <taxon>Ascomycota</taxon>
        <taxon>Pezizomycotina</taxon>
        <taxon>Dothideomycetes</taxon>
        <taxon>Dothideomycetidae</taxon>
        <taxon>Mycosphaerellales</taxon>
        <taxon>Mycosphaerellaceae</taxon>
        <taxon>Zymoseptoria</taxon>
    </lineage>
</organism>
<reference evidence="3" key="1">
    <citation type="submission" date="2017-05" db="EMBL/GenBank/DDBJ databases">
        <authorList>
            <person name="Song R."/>
            <person name="Chenine A.L."/>
            <person name="Ruprecht R.M."/>
        </authorList>
    </citation>
    <scope>NUCLEOTIDE SEQUENCE [LARGE SCALE GENOMIC DNA]</scope>
</reference>